<reference evidence="2" key="1">
    <citation type="submission" date="2015-05" db="EMBL/GenBank/DDBJ databases">
        <title>Draft genome sequencing of a biphenyl-degrading bacterium, Pseudomonas balearica KF707 (=NBRC110670).</title>
        <authorList>
            <person name="Kimura N."/>
            <person name="Hirose J."/>
            <person name="Watanabe T."/>
            <person name="Suenaga H."/>
            <person name="Fujihara H."/>
            <person name="Noguchi M."/>
            <person name="Hashimoto M."/>
            <person name="Shimodaira J."/>
            <person name="Tsuchikane K."/>
            <person name="Hosoyama A."/>
            <person name="Yamazoe A."/>
            <person name="Fujita N."/>
            <person name="Furukawa K."/>
        </authorList>
    </citation>
    <scope>NUCLEOTIDE SEQUENCE [LARGE SCALE GENOMIC DNA]</scope>
    <source>
        <strain evidence="2">DSM 10086 / NBRC 110670 / KF707</strain>
    </source>
</reference>
<organism evidence="1 2">
    <name type="scientific">Metapseudomonas furukawaii</name>
    <name type="common">Pseudomonas furukawaii</name>
    <dbReference type="NCBI Taxonomy" id="1149133"/>
    <lineage>
        <taxon>Bacteria</taxon>
        <taxon>Pseudomonadati</taxon>
        <taxon>Pseudomonadota</taxon>
        <taxon>Gammaproteobacteria</taxon>
        <taxon>Pseudomonadales</taxon>
        <taxon>Pseudomonadaceae</taxon>
        <taxon>Metapseudomonas</taxon>
    </lineage>
</organism>
<reference evidence="1 2" key="2">
    <citation type="journal article" date="2017" name="Int. J. Syst. Evol. Microbiol.">
        <title>Pseudomonas furukawaii sp. nov., a polychlorinated biphenyl-degrading bacterium isolated from biphenyl-contaminated soil in Japan.</title>
        <authorList>
            <person name="Kimura N."/>
            <person name="Watanabe T."/>
            <person name="Suenaga H."/>
            <person name="Fujihara H."/>
            <person name="Futagami T."/>
            <person name="Goto M."/>
            <person name="Hanada S."/>
            <person name="Hirose J."/>
        </authorList>
    </citation>
    <scope>NUCLEOTIDE SEQUENCE [LARGE SCALE GENOMIC DNA]</scope>
    <source>
        <strain evidence="2">DSM 10086 / NBRC 110670 / KF707</strain>
    </source>
</reference>
<gene>
    <name evidence="1" type="ORF">KF707C_29780</name>
</gene>
<dbReference type="AlphaFoldDB" id="A0AAD1FFR8"/>
<evidence type="ECO:0000313" key="2">
    <source>
        <dbReference type="Proteomes" id="UP000218554"/>
    </source>
</evidence>
<dbReference type="Proteomes" id="UP000218554">
    <property type="component" value="Chromosome"/>
</dbReference>
<dbReference type="KEGG" id="pfuw:KF707C_29780"/>
<accession>A0AAD1FFR8</accession>
<protein>
    <submittedName>
        <fullName evidence="1">Uncharacterized protein</fullName>
    </submittedName>
</protein>
<proteinExistence type="predicted"/>
<evidence type="ECO:0000313" key="1">
    <source>
        <dbReference type="EMBL" id="BAU74666.1"/>
    </source>
</evidence>
<name>A0AAD1FFR8_METFU</name>
<keyword evidence="2" id="KW-1185">Reference proteome</keyword>
<sequence>MPFADGPTGPSIRIEQSLEKVKLALTIAQPSRGKRPRRTDEV</sequence>
<dbReference type="EMBL" id="AP014862">
    <property type="protein sequence ID" value="BAU74666.1"/>
    <property type="molecule type" value="Genomic_DNA"/>
</dbReference>